<sequence>MTVVGLAGFAQSGKTTAALYLEKKYGIRRKHIAEPLRAMLAVLLQANGMSSDEITRYLEGDLKEQVIPCLGVTSRYAQITIGTEWGRELISQDLWANTWGRGIAEGESVMNDSVRFPNEAAAIRKLGGVVIMIKRPGTKPAKFKWGKLGEFLYDRFGLMWGVHDSERIDRIQPDFIIHNDASVEQLQVDLDSALVKHNQMVKQTSFAHSKRSAAASVGLALAAGAMVR</sequence>
<dbReference type="EMBL" id="AP023094">
    <property type="protein sequence ID" value="BCE48479.1"/>
    <property type="molecule type" value="Genomic_DNA"/>
</dbReference>
<dbReference type="Gene3D" id="3.40.50.300">
    <property type="entry name" value="P-loop containing nucleotide triphosphate hydrolases"/>
    <property type="match status" value="1"/>
</dbReference>
<organism evidence="3">
    <name type="scientific">Bradyrhizobium diazoefficiens</name>
    <dbReference type="NCBI Taxonomy" id="1355477"/>
    <lineage>
        <taxon>Bacteria</taxon>
        <taxon>Pseudomonadati</taxon>
        <taxon>Pseudomonadota</taxon>
        <taxon>Alphaproteobacteria</taxon>
        <taxon>Hyphomicrobiales</taxon>
        <taxon>Nitrobacteraceae</taxon>
        <taxon>Bradyrhizobium</taxon>
    </lineage>
</organism>
<reference evidence="3" key="2">
    <citation type="submission" date="2020-05" db="EMBL/GenBank/DDBJ databases">
        <title>Complete genome sequence of Bradyrhizobium diazoefficiens XF10 isolated from soybean nodule.</title>
        <authorList>
            <person name="Noda R."/>
            <person name="Kakizaki K."/>
            <person name="Minamisawa K."/>
        </authorList>
    </citation>
    <scope>NUCLEOTIDE SEQUENCE</scope>
    <source>
        <strain evidence="3">XF10</strain>
    </source>
</reference>
<evidence type="ECO:0000313" key="1">
    <source>
        <dbReference type="EMBL" id="BCE22214.1"/>
    </source>
</evidence>
<name>A0A810CU52_9BRAD</name>
<evidence type="ECO:0000313" key="3">
    <source>
        <dbReference type="EMBL" id="BCE91995.1"/>
    </source>
</evidence>
<reference evidence="2" key="3">
    <citation type="submission" date="2020-05" db="EMBL/GenBank/DDBJ databases">
        <title>Complete genome sequence of Bradyrhizobium diazoefficiens XF4 isolated from soybean nodule.</title>
        <authorList>
            <person name="Noda R."/>
            <person name="Kakizaki K."/>
            <person name="Minamisawa K."/>
        </authorList>
    </citation>
    <scope>NUCLEOTIDE SEQUENCE</scope>
    <source>
        <strain evidence="2">XF4</strain>
    </source>
</reference>
<proteinExistence type="predicted"/>
<dbReference type="EMBL" id="AP023099">
    <property type="protein sequence ID" value="BCE91995.1"/>
    <property type="molecule type" value="Genomic_DNA"/>
</dbReference>
<dbReference type="SUPFAM" id="SSF52540">
    <property type="entry name" value="P-loop containing nucleoside triphosphate hydrolases"/>
    <property type="match status" value="1"/>
</dbReference>
<accession>A0A810CU52</accession>
<dbReference type="InterPro" id="IPR027417">
    <property type="entry name" value="P-loop_NTPase"/>
</dbReference>
<evidence type="ECO:0008006" key="4">
    <source>
        <dbReference type="Google" id="ProtNLM"/>
    </source>
</evidence>
<dbReference type="AlphaFoldDB" id="A0A810CU52"/>
<dbReference type="EMBL" id="AP023091">
    <property type="protein sequence ID" value="BCE22214.1"/>
    <property type="molecule type" value="Genomic_DNA"/>
</dbReference>
<protein>
    <recommendedName>
        <fullName evidence="4">Deoxynucleotide monophosphate kinase</fullName>
    </recommendedName>
</protein>
<evidence type="ECO:0000313" key="2">
    <source>
        <dbReference type="EMBL" id="BCE48479.1"/>
    </source>
</evidence>
<reference evidence="1" key="1">
    <citation type="submission" date="2020-05" db="EMBL/GenBank/DDBJ databases">
        <title>Complete genome sequence of Bradyrhizobium diazoefficiens XF1 isolated from soybean nodule.</title>
        <authorList>
            <person name="Noda R."/>
            <person name="Kakizaki K."/>
            <person name="Minamisawa K."/>
        </authorList>
    </citation>
    <scope>NUCLEOTIDE SEQUENCE</scope>
    <source>
        <strain evidence="1">XF1</strain>
    </source>
</reference>
<gene>
    <name evidence="3" type="ORF">XF10B_47930</name>
    <name evidence="1" type="ORF">XF1B_48950</name>
    <name evidence="2" type="ORF">XF4B_48280</name>
</gene>